<protein>
    <submittedName>
        <fullName evidence="1">Uncharacterized protein</fullName>
    </submittedName>
</protein>
<dbReference type="AlphaFoldDB" id="A0A1Q9CSB0"/>
<name>A0A1Q9CSB0_SYMMI</name>
<comment type="caution">
    <text evidence="1">The sequence shown here is derived from an EMBL/GenBank/DDBJ whole genome shotgun (WGS) entry which is preliminary data.</text>
</comment>
<evidence type="ECO:0000313" key="2">
    <source>
        <dbReference type="Proteomes" id="UP000186817"/>
    </source>
</evidence>
<sequence length="152" mass="17238">MFWGTDRFPANATRPYRPPFEGTHVEASRLQLLRIHASMRTQYRLSGSKGDLQTVPLHCFGNFFETTQSIRNVRFGGSSFEPMGNPSTIMPRPMCSDETIQWLMFADAFYQGMSGSFIVAALDIEGAKPRLEDHWREDRSPGFEQVDEGLIG</sequence>
<dbReference type="EMBL" id="LSRX01000955">
    <property type="protein sequence ID" value="OLP85814.1"/>
    <property type="molecule type" value="Genomic_DNA"/>
</dbReference>
<reference evidence="1 2" key="1">
    <citation type="submission" date="2016-02" db="EMBL/GenBank/DDBJ databases">
        <title>Genome analysis of coral dinoflagellate symbionts highlights evolutionary adaptations to a symbiotic lifestyle.</title>
        <authorList>
            <person name="Aranda M."/>
            <person name="Li Y."/>
            <person name="Liew Y.J."/>
            <person name="Baumgarten S."/>
            <person name="Simakov O."/>
            <person name="Wilson M."/>
            <person name="Piel J."/>
            <person name="Ashoor H."/>
            <person name="Bougouffa S."/>
            <person name="Bajic V.B."/>
            <person name="Ryu T."/>
            <person name="Ravasi T."/>
            <person name="Bayer T."/>
            <person name="Micklem G."/>
            <person name="Kim H."/>
            <person name="Bhak J."/>
            <person name="Lajeunesse T.C."/>
            <person name="Voolstra C.R."/>
        </authorList>
    </citation>
    <scope>NUCLEOTIDE SEQUENCE [LARGE SCALE GENOMIC DNA]</scope>
    <source>
        <strain evidence="1 2">CCMP2467</strain>
    </source>
</reference>
<organism evidence="1 2">
    <name type="scientific">Symbiodinium microadriaticum</name>
    <name type="common">Dinoflagellate</name>
    <name type="synonym">Zooxanthella microadriatica</name>
    <dbReference type="NCBI Taxonomy" id="2951"/>
    <lineage>
        <taxon>Eukaryota</taxon>
        <taxon>Sar</taxon>
        <taxon>Alveolata</taxon>
        <taxon>Dinophyceae</taxon>
        <taxon>Suessiales</taxon>
        <taxon>Symbiodiniaceae</taxon>
        <taxon>Symbiodinium</taxon>
    </lineage>
</organism>
<evidence type="ECO:0000313" key="1">
    <source>
        <dbReference type="EMBL" id="OLP85814.1"/>
    </source>
</evidence>
<proteinExistence type="predicted"/>
<dbReference type="Proteomes" id="UP000186817">
    <property type="component" value="Unassembled WGS sequence"/>
</dbReference>
<accession>A0A1Q9CSB0</accession>
<gene>
    <name evidence="1" type="ORF">AK812_SmicGene33163</name>
</gene>
<keyword evidence="2" id="KW-1185">Reference proteome</keyword>